<evidence type="ECO:0000259" key="2">
    <source>
        <dbReference type="PROSITE" id="PS51746"/>
    </source>
</evidence>
<dbReference type="Gene3D" id="3.60.40.10">
    <property type="entry name" value="PPM-type phosphatase domain"/>
    <property type="match status" value="1"/>
</dbReference>
<dbReference type="VEuPathDB" id="FungiDB:PYU1_G012967"/>
<feature type="compositionally biased region" description="Basic and acidic residues" evidence="1">
    <location>
        <begin position="72"/>
        <end position="91"/>
    </location>
</feature>
<reference evidence="4" key="2">
    <citation type="submission" date="2010-04" db="EMBL/GenBank/DDBJ databases">
        <authorList>
            <person name="Buell R."/>
            <person name="Hamilton J."/>
            <person name="Hostetler J."/>
        </authorList>
    </citation>
    <scope>NUCLEOTIDE SEQUENCE [LARGE SCALE GENOMIC DNA]</scope>
    <source>
        <strain evidence="4">DAOM:BR144</strain>
    </source>
</reference>
<feature type="domain" description="PPM-type phosphatase" evidence="2">
    <location>
        <begin position="252"/>
        <end position="568"/>
    </location>
</feature>
<name>K3X6Z5_GLOUD</name>
<sequence length="573" mass="61866">MARFMPRMELMRHCVGEGRASQTTIDVSLVLSDTVLLQELIADLFHPFAQRQVDQVLALHMQADGKLLEARDRESGDAVRSNGHDSEKWKSGDANGVLSVVSGDAVKETENGDVHHFTTAIAGAMAGGNQLVVDWIDQVESILAAREALTKLGADVVGVCFVVATNGSLLDTLKSAQLPFSCSWTPSSGAEIVVSGSRRSDGTRRVTVEDSDTALQNANCCCHQAGSRKANASKKRKRNSADDAVVPPPLLTYCTAQYQGNNPSEDRSVNITKTSDEGVRINAVFDGHGGSIAVEHLQKTLCQHILSSVSTEASIEKVVGQLKQSFAACDEELRQSLLSLEPETQLLKGYCNTGSCAVVALFVSSVLYVANVGDCVAVIGKRDPESGKCVADQLSVDHNCTNSDEIRLVLERSRDRNPIRLSKDDQASGAGGFGVKRVAGSLAVTRAFGDFYLKSEELSTPPFKSKVPYITVEPSVSINQLDGTEKYLILASDGLWEVLTPDEAVQIVDKFDPSQSLFFSSVSAALIHAALEKLAHRDGLMLHELLALPAGPDRRRFHDDITCTVRMPTKNER</sequence>
<protein>
    <recommendedName>
        <fullName evidence="2">PPM-type phosphatase domain-containing protein</fullName>
    </recommendedName>
</protein>
<dbReference type="InterPro" id="IPR015655">
    <property type="entry name" value="PP2C"/>
</dbReference>
<dbReference type="SMART" id="SM00332">
    <property type="entry name" value="PP2Cc"/>
    <property type="match status" value="1"/>
</dbReference>
<dbReference type="SUPFAM" id="SSF81606">
    <property type="entry name" value="PP2C-like"/>
    <property type="match status" value="1"/>
</dbReference>
<dbReference type="CDD" id="cd00143">
    <property type="entry name" value="PP2Cc"/>
    <property type="match status" value="1"/>
</dbReference>
<dbReference type="InterPro" id="IPR029057">
    <property type="entry name" value="PRTase-like"/>
</dbReference>
<dbReference type="STRING" id="431595.K3X6Z5"/>
<organism evidence="3 4">
    <name type="scientific">Globisporangium ultimum (strain ATCC 200006 / CBS 805.95 / DAOM BR144)</name>
    <name type="common">Pythium ultimum</name>
    <dbReference type="NCBI Taxonomy" id="431595"/>
    <lineage>
        <taxon>Eukaryota</taxon>
        <taxon>Sar</taxon>
        <taxon>Stramenopiles</taxon>
        <taxon>Oomycota</taxon>
        <taxon>Peronosporomycetes</taxon>
        <taxon>Pythiales</taxon>
        <taxon>Pythiaceae</taxon>
        <taxon>Globisporangium</taxon>
    </lineage>
</organism>
<evidence type="ECO:0000256" key="1">
    <source>
        <dbReference type="SAM" id="MobiDB-lite"/>
    </source>
</evidence>
<proteinExistence type="predicted"/>
<dbReference type="OMA" id="AISTCHE"/>
<dbReference type="InterPro" id="IPR036457">
    <property type="entry name" value="PPM-type-like_dom_sf"/>
</dbReference>
<accession>K3X6Z5</accession>
<feature type="region of interest" description="Disordered" evidence="1">
    <location>
        <begin position="72"/>
        <end position="92"/>
    </location>
</feature>
<dbReference type="PROSITE" id="PS51746">
    <property type="entry name" value="PPM_2"/>
    <property type="match status" value="1"/>
</dbReference>
<dbReference type="AlphaFoldDB" id="K3X6Z5"/>
<reference evidence="3" key="3">
    <citation type="submission" date="2015-02" db="UniProtKB">
        <authorList>
            <consortium name="EnsemblProtists"/>
        </authorList>
    </citation>
    <scope>IDENTIFICATION</scope>
    <source>
        <strain evidence="3">DAOM BR144</strain>
    </source>
</reference>
<dbReference type="EnsemblProtists" id="PYU1_T012994">
    <property type="protein sequence ID" value="PYU1_T012994"/>
    <property type="gene ID" value="PYU1_G012967"/>
</dbReference>
<dbReference type="PANTHER" id="PTHR47992">
    <property type="entry name" value="PROTEIN PHOSPHATASE"/>
    <property type="match status" value="1"/>
</dbReference>
<dbReference type="Pfam" id="PF00481">
    <property type="entry name" value="PP2C"/>
    <property type="match status" value="1"/>
</dbReference>
<dbReference type="Proteomes" id="UP000019132">
    <property type="component" value="Unassembled WGS sequence"/>
</dbReference>
<dbReference type="eggNOG" id="KOG0700">
    <property type="taxonomic scope" value="Eukaryota"/>
</dbReference>
<reference evidence="4" key="1">
    <citation type="journal article" date="2010" name="Genome Biol.">
        <title>Genome sequence of the necrotrophic plant pathogen Pythium ultimum reveals original pathogenicity mechanisms and effector repertoire.</title>
        <authorList>
            <person name="Levesque C.A."/>
            <person name="Brouwer H."/>
            <person name="Cano L."/>
            <person name="Hamilton J.P."/>
            <person name="Holt C."/>
            <person name="Huitema E."/>
            <person name="Raffaele S."/>
            <person name="Robideau G.P."/>
            <person name="Thines M."/>
            <person name="Win J."/>
            <person name="Zerillo M.M."/>
            <person name="Beakes G.W."/>
            <person name="Boore J.L."/>
            <person name="Busam D."/>
            <person name="Dumas B."/>
            <person name="Ferriera S."/>
            <person name="Fuerstenberg S.I."/>
            <person name="Gachon C.M."/>
            <person name="Gaulin E."/>
            <person name="Govers F."/>
            <person name="Grenville-Briggs L."/>
            <person name="Horner N."/>
            <person name="Hostetler J."/>
            <person name="Jiang R.H."/>
            <person name="Johnson J."/>
            <person name="Krajaejun T."/>
            <person name="Lin H."/>
            <person name="Meijer H.J."/>
            <person name="Moore B."/>
            <person name="Morris P."/>
            <person name="Phuntmart V."/>
            <person name="Puiu D."/>
            <person name="Shetty J."/>
            <person name="Stajich J.E."/>
            <person name="Tripathy S."/>
            <person name="Wawra S."/>
            <person name="van West P."/>
            <person name="Whitty B.R."/>
            <person name="Coutinho P.M."/>
            <person name="Henrissat B."/>
            <person name="Martin F."/>
            <person name="Thomas P.D."/>
            <person name="Tyler B.M."/>
            <person name="De Vries R.P."/>
            <person name="Kamoun S."/>
            <person name="Yandell M."/>
            <person name="Tisserat N."/>
            <person name="Buell C.R."/>
        </authorList>
    </citation>
    <scope>NUCLEOTIDE SEQUENCE</scope>
    <source>
        <strain evidence="4">DAOM:BR144</strain>
    </source>
</reference>
<dbReference type="InterPro" id="IPR001932">
    <property type="entry name" value="PPM-type_phosphatase-like_dom"/>
</dbReference>
<evidence type="ECO:0000313" key="4">
    <source>
        <dbReference type="Proteomes" id="UP000019132"/>
    </source>
</evidence>
<evidence type="ECO:0000313" key="3">
    <source>
        <dbReference type="EnsemblProtists" id="PYU1_T012994"/>
    </source>
</evidence>
<keyword evidence="4" id="KW-1185">Reference proteome</keyword>
<dbReference type="HOGENOM" id="CLU_024103_0_0_1"/>
<dbReference type="EMBL" id="GL376570">
    <property type="status" value="NOT_ANNOTATED_CDS"/>
    <property type="molecule type" value="Genomic_DNA"/>
</dbReference>
<dbReference type="Gene3D" id="3.40.50.2020">
    <property type="match status" value="1"/>
</dbReference>
<dbReference type="GO" id="GO:0004722">
    <property type="term" value="F:protein serine/threonine phosphatase activity"/>
    <property type="evidence" value="ECO:0007669"/>
    <property type="project" value="InterPro"/>
</dbReference>
<dbReference type="InParanoid" id="K3X6Z5"/>